<organism evidence="3 4">
    <name type="scientific">Saccoglossus kowalevskii</name>
    <name type="common">Acorn worm</name>
    <dbReference type="NCBI Taxonomy" id="10224"/>
    <lineage>
        <taxon>Eukaryota</taxon>
        <taxon>Metazoa</taxon>
        <taxon>Hemichordata</taxon>
        <taxon>Enteropneusta</taxon>
        <taxon>Harrimaniidae</taxon>
        <taxon>Saccoglossus</taxon>
    </lineage>
</organism>
<dbReference type="SUPFAM" id="SSF81296">
    <property type="entry name" value="E set domains"/>
    <property type="match status" value="1"/>
</dbReference>
<reference evidence="4" key="1">
    <citation type="submission" date="2025-08" db="UniProtKB">
        <authorList>
            <consortium name="RefSeq"/>
        </authorList>
    </citation>
    <scope>IDENTIFICATION</scope>
    <source>
        <tissue evidence="4">Testes</tissue>
    </source>
</reference>
<dbReference type="PANTHER" id="PTHR11590:SF40">
    <property type="entry name" value="HEMOCYTE PROTEIN-GLUTAMINE GAMMA-GLUTAMYLTRANSFERASE-LIKE PROTEIN"/>
    <property type="match status" value="1"/>
</dbReference>
<dbReference type="Proteomes" id="UP000694865">
    <property type="component" value="Unplaced"/>
</dbReference>
<accession>A0ABM0GKY8</accession>
<keyword evidence="3" id="KW-1185">Reference proteome</keyword>
<sequence length="731" mass="82621">MPRSRRTRAVAESRHGSAPYFYERSIPGRRIISSEEFNFFTPPESDKQLKVVSIDLEKKRNSAEHHTEEYEVEELVVRRGQKFHLTVFLNQEFKEDSHKIELELRAGKRPRINYGTRVPIPQVTTSQEDDWGIHVVKFEGNKIECVVYSAADCLVTKYKLFVETSVEGKDEFRFENPEEFYMIFNPWCKADDVYMEDDSKRNEYVLNDFNRYYYGNSRTIGGSFWYQGQFEAVILPCALQLLDQSGIAKRNYSSPIHVVRALSAVLNSQDDNGVLEGNWSGDYEDGTEPTDWAGSVAILQQYVDTGKPVKYGQCWVFAGLFTTVLRALGIPARTVTNFESAHDTDGNLTLDYHYSEDGEPLEDLNDDSVWNFHVWNDCWMARPDLPAGYGGWQAADATPQETSEGIFRTGPASLAAIKNGDVYLGYDTKFIFAEVNAESVNWIVSKDKQLPEPVDVDPFKIGKNMSTKAVDSDDREDVTLQYKHPEGSDRERLSVLSAIKHVKSAKKLHKDIKKDARFEVDIPDELMIGKPVDVKIKITNDHMTDSREVVTTVTCNTVYYTGVKAHRVKVDKETLKIGPGETITHGLTIEVSDYQYLLTECAALKFFIMAGVKDTKQTFAGNFDFRFRKPDLEVTIDPSGELTIGDPFKATVMFTNPLPITLQFCSFRLEGAGIDGQIRKTVRNVPSGKDTELEVKLTPVKTGRRKLLASFHSKQLSGVTGMASLEIVAAE</sequence>
<evidence type="ECO:0000313" key="4">
    <source>
        <dbReference type="RefSeq" id="XP_002732203.1"/>
    </source>
</evidence>
<dbReference type="SMART" id="SM00460">
    <property type="entry name" value="TGc"/>
    <property type="match status" value="1"/>
</dbReference>
<name>A0ABM0GKY8_SACKO</name>
<dbReference type="InterPro" id="IPR023608">
    <property type="entry name" value="Transglutaminase_animal"/>
</dbReference>
<protein>
    <submittedName>
        <fullName evidence="4">Protein-glutamine gamma-glutamyltransferase K-like</fullName>
    </submittedName>
</protein>
<dbReference type="Gene3D" id="2.60.40.10">
    <property type="entry name" value="Immunoglobulins"/>
    <property type="match status" value="3"/>
</dbReference>
<dbReference type="GeneID" id="100369068"/>
<dbReference type="InterPro" id="IPR002931">
    <property type="entry name" value="Transglutaminase-like"/>
</dbReference>
<gene>
    <name evidence="4" type="primary">LOC100369068</name>
</gene>
<dbReference type="SUPFAM" id="SSF49309">
    <property type="entry name" value="Transglutaminase, two C-terminal domains"/>
    <property type="match status" value="2"/>
</dbReference>
<dbReference type="InterPro" id="IPR013783">
    <property type="entry name" value="Ig-like_fold"/>
</dbReference>
<dbReference type="RefSeq" id="XP_002732203.1">
    <property type="nucleotide sequence ID" value="XM_002732157.2"/>
</dbReference>
<comment type="similarity">
    <text evidence="1">Belongs to the transglutaminase superfamily. Transglutaminase family.</text>
</comment>
<evidence type="ECO:0000256" key="1">
    <source>
        <dbReference type="ARBA" id="ARBA00005968"/>
    </source>
</evidence>
<dbReference type="InterPro" id="IPR050779">
    <property type="entry name" value="Transglutaminase"/>
</dbReference>
<dbReference type="InterPro" id="IPR036985">
    <property type="entry name" value="Transglutaminase-like_sf"/>
</dbReference>
<dbReference type="InterPro" id="IPR001102">
    <property type="entry name" value="Transglutaminase_N"/>
</dbReference>
<dbReference type="PANTHER" id="PTHR11590">
    <property type="entry name" value="PROTEIN-GLUTAMINE GAMMA-GLUTAMYLTRANSFERASE"/>
    <property type="match status" value="1"/>
</dbReference>
<feature type="domain" description="Transglutaminase-like" evidence="2">
    <location>
        <begin position="306"/>
        <end position="399"/>
    </location>
</feature>
<dbReference type="Pfam" id="PF01841">
    <property type="entry name" value="Transglut_core"/>
    <property type="match status" value="1"/>
</dbReference>
<proteinExistence type="inferred from homology"/>
<dbReference type="Gene3D" id="3.90.260.10">
    <property type="entry name" value="Transglutaminase-like"/>
    <property type="match status" value="1"/>
</dbReference>
<dbReference type="InterPro" id="IPR036238">
    <property type="entry name" value="Transglutaminase_C_sf"/>
</dbReference>
<dbReference type="InterPro" id="IPR014756">
    <property type="entry name" value="Ig_E-set"/>
</dbReference>
<evidence type="ECO:0000313" key="3">
    <source>
        <dbReference type="Proteomes" id="UP000694865"/>
    </source>
</evidence>
<dbReference type="PIRSF" id="PIRSF000459">
    <property type="entry name" value="TGM_EBP42"/>
    <property type="match status" value="1"/>
</dbReference>
<dbReference type="Pfam" id="PF00927">
    <property type="entry name" value="Transglut_C"/>
    <property type="match status" value="2"/>
</dbReference>
<dbReference type="InterPro" id="IPR008958">
    <property type="entry name" value="Transglutaminase_C"/>
</dbReference>
<dbReference type="InterPro" id="IPR038765">
    <property type="entry name" value="Papain-like_cys_pep_sf"/>
</dbReference>
<dbReference type="SUPFAM" id="SSF54001">
    <property type="entry name" value="Cysteine proteinases"/>
    <property type="match status" value="1"/>
</dbReference>
<dbReference type="Pfam" id="PF00868">
    <property type="entry name" value="Transglut_N"/>
    <property type="match status" value="1"/>
</dbReference>
<evidence type="ECO:0000259" key="2">
    <source>
        <dbReference type="SMART" id="SM00460"/>
    </source>
</evidence>